<reference evidence="2 3" key="1">
    <citation type="journal article" date="2019" name="Int. J. Syst. Evol. Microbiol.">
        <title>The Global Catalogue of Microorganisms (GCM) 10K type strain sequencing project: providing services to taxonomists for standard genome sequencing and annotation.</title>
        <authorList>
            <consortium name="The Broad Institute Genomics Platform"/>
            <consortium name="The Broad Institute Genome Sequencing Center for Infectious Disease"/>
            <person name="Wu L."/>
            <person name="Ma J."/>
        </authorList>
    </citation>
    <scope>NUCLEOTIDE SEQUENCE [LARGE SCALE GENOMIC DNA]</scope>
    <source>
        <strain evidence="2 3">JCM 5052</strain>
    </source>
</reference>
<feature type="region of interest" description="Disordered" evidence="1">
    <location>
        <begin position="1"/>
        <end position="29"/>
    </location>
</feature>
<dbReference type="Proteomes" id="UP001501576">
    <property type="component" value="Unassembled WGS sequence"/>
</dbReference>
<gene>
    <name evidence="2" type="ORF">GCM10010390_84250</name>
</gene>
<accession>A0ABN1EKK4</accession>
<protein>
    <submittedName>
        <fullName evidence="2">Uncharacterized protein</fullName>
    </submittedName>
</protein>
<evidence type="ECO:0000313" key="3">
    <source>
        <dbReference type="Proteomes" id="UP001501576"/>
    </source>
</evidence>
<name>A0ABN1EKK4_9ACTN</name>
<sequence>MGGLDRRGRPPGLLGSRRRRVAEADGRRDRQGRRQFWVEGVTHRSPWAGVRFVDFVSRAVCVVPRGRVRDARAGFGEAEYWNPETGAGLGAAPQSWSALAACMEPW</sequence>
<evidence type="ECO:0000313" key="2">
    <source>
        <dbReference type="EMBL" id="GAA0568569.1"/>
    </source>
</evidence>
<comment type="caution">
    <text evidence="2">The sequence shown here is derived from an EMBL/GenBank/DDBJ whole genome shotgun (WGS) entry which is preliminary data.</text>
</comment>
<organism evidence="2 3">
    <name type="scientific">Streptomyces mordarskii</name>
    <dbReference type="NCBI Taxonomy" id="1226758"/>
    <lineage>
        <taxon>Bacteria</taxon>
        <taxon>Bacillati</taxon>
        <taxon>Actinomycetota</taxon>
        <taxon>Actinomycetes</taxon>
        <taxon>Kitasatosporales</taxon>
        <taxon>Streptomycetaceae</taxon>
        <taxon>Streptomyces</taxon>
    </lineage>
</organism>
<proteinExistence type="predicted"/>
<dbReference type="EMBL" id="BAAABZ010000084">
    <property type="protein sequence ID" value="GAA0568569.1"/>
    <property type="molecule type" value="Genomic_DNA"/>
</dbReference>
<keyword evidence="3" id="KW-1185">Reference proteome</keyword>
<evidence type="ECO:0000256" key="1">
    <source>
        <dbReference type="SAM" id="MobiDB-lite"/>
    </source>
</evidence>